<dbReference type="RefSeq" id="WP_285485484.1">
    <property type="nucleotide sequence ID" value="NZ_BSTI01000001.1"/>
</dbReference>
<name>A0A9W6QW36_9PSEU</name>
<dbReference type="PIRSF" id="PIRSF006648">
    <property type="entry name" value="DrrB"/>
    <property type="match status" value="1"/>
</dbReference>
<feature type="transmembrane region" description="Helical" evidence="6">
    <location>
        <begin position="169"/>
        <end position="189"/>
    </location>
</feature>
<dbReference type="GO" id="GO:0046677">
    <property type="term" value="P:response to antibiotic"/>
    <property type="evidence" value="ECO:0007669"/>
    <property type="project" value="UniProtKB-KW"/>
</dbReference>
<feature type="transmembrane region" description="Helical" evidence="6">
    <location>
        <begin position="60"/>
        <end position="83"/>
    </location>
</feature>
<evidence type="ECO:0000313" key="9">
    <source>
        <dbReference type="Proteomes" id="UP001165136"/>
    </source>
</evidence>
<keyword evidence="3 6" id="KW-1133">Transmembrane helix</keyword>
<dbReference type="InterPro" id="IPR000412">
    <property type="entry name" value="ABC_2_transport"/>
</dbReference>
<dbReference type="InterPro" id="IPR051784">
    <property type="entry name" value="Nod_factor_ABC_transporter"/>
</dbReference>
<dbReference type="PANTHER" id="PTHR43229:SF3">
    <property type="entry name" value="ABC-TYPE MULTIDRUG TRANSPORT SYSTEM, PERMEASE COMPONENT"/>
    <property type="match status" value="1"/>
</dbReference>
<keyword evidence="5" id="KW-0046">Antibiotic resistance</keyword>
<dbReference type="PRINTS" id="PR00164">
    <property type="entry name" value="ABC2TRNSPORT"/>
</dbReference>
<evidence type="ECO:0000256" key="5">
    <source>
        <dbReference type="ARBA" id="ARBA00023251"/>
    </source>
</evidence>
<evidence type="ECO:0000256" key="1">
    <source>
        <dbReference type="ARBA" id="ARBA00004141"/>
    </source>
</evidence>
<dbReference type="Pfam" id="PF01061">
    <property type="entry name" value="ABC2_membrane"/>
    <property type="match status" value="1"/>
</dbReference>
<protein>
    <recommendedName>
        <fullName evidence="6">Transport permease protein</fullName>
    </recommendedName>
</protein>
<feature type="transmembrane region" description="Helical" evidence="6">
    <location>
        <begin position="227"/>
        <end position="245"/>
    </location>
</feature>
<dbReference type="PROSITE" id="PS51012">
    <property type="entry name" value="ABC_TM2"/>
    <property type="match status" value="1"/>
</dbReference>
<accession>A0A9W6QW36</accession>
<keyword evidence="2 6" id="KW-0812">Transmembrane</keyword>
<dbReference type="GO" id="GO:0043190">
    <property type="term" value="C:ATP-binding cassette (ABC) transporter complex"/>
    <property type="evidence" value="ECO:0007669"/>
    <property type="project" value="InterPro"/>
</dbReference>
<proteinExistence type="inferred from homology"/>
<reference evidence="8" key="1">
    <citation type="submission" date="2023-03" db="EMBL/GenBank/DDBJ databases">
        <title>Amycolatopsis taiwanensis NBRC 103393.</title>
        <authorList>
            <person name="Ichikawa N."/>
            <person name="Sato H."/>
            <person name="Tonouchi N."/>
        </authorList>
    </citation>
    <scope>NUCLEOTIDE SEQUENCE</scope>
    <source>
        <strain evidence="8">NBRC 103393</strain>
    </source>
</reference>
<evidence type="ECO:0000256" key="3">
    <source>
        <dbReference type="ARBA" id="ARBA00022989"/>
    </source>
</evidence>
<feature type="transmembrane region" description="Helical" evidence="6">
    <location>
        <begin position="113"/>
        <end position="131"/>
    </location>
</feature>
<dbReference type="EMBL" id="BSTI01000001">
    <property type="protein sequence ID" value="GLY63478.1"/>
    <property type="molecule type" value="Genomic_DNA"/>
</dbReference>
<dbReference type="Proteomes" id="UP001165136">
    <property type="component" value="Unassembled WGS sequence"/>
</dbReference>
<organism evidence="8 9">
    <name type="scientific">Amycolatopsis taiwanensis</name>
    <dbReference type="NCBI Taxonomy" id="342230"/>
    <lineage>
        <taxon>Bacteria</taxon>
        <taxon>Bacillati</taxon>
        <taxon>Actinomycetota</taxon>
        <taxon>Actinomycetes</taxon>
        <taxon>Pseudonocardiales</taxon>
        <taxon>Pseudonocardiaceae</taxon>
        <taxon>Amycolatopsis</taxon>
    </lineage>
</organism>
<keyword evidence="4 6" id="KW-0472">Membrane</keyword>
<evidence type="ECO:0000256" key="6">
    <source>
        <dbReference type="RuleBase" id="RU361157"/>
    </source>
</evidence>
<dbReference type="InterPro" id="IPR013525">
    <property type="entry name" value="ABC2_TM"/>
</dbReference>
<sequence>MVKLLRDTTIVFSREFTPQLRQPLGLIFAMIQPLLFMFLFGGLLAGASGYGAASGSSWQWFVPGILITMSLFGPMAAGHSLLVELIGGATERMMVTPLSRTAMVIGRTMKESVILLTQAMVIVALALPLGFRLHPAGALAGLALLVVFGIGLSGMSFALAIAAQPNGTLFWMVTQVLMYPLLLLSGVLLPIEDGPGWVQAIAKVNPIAYLVDAERVLFAGELADLSALYGLIAACAVAALGLFLGTRAMRRGV</sequence>
<feature type="transmembrane region" description="Helical" evidence="6">
    <location>
        <begin position="137"/>
        <end position="162"/>
    </location>
</feature>
<comment type="caution">
    <text evidence="8">The sequence shown here is derived from an EMBL/GenBank/DDBJ whole genome shotgun (WGS) entry which is preliminary data.</text>
</comment>
<feature type="domain" description="ABC transmembrane type-2" evidence="7">
    <location>
        <begin position="24"/>
        <end position="252"/>
    </location>
</feature>
<keyword evidence="6" id="KW-0813">Transport</keyword>
<evidence type="ECO:0000259" key="7">
    <source>
        <dbReference type="PROSITE" id="PS51012"/>
    </source>
</evidence>
<dbReference type="GO" id="GO:0140359">
    <property type="term" value="F:ABC-type transporter activity"/>
    <property type="evidence" value="ECO:0007669"/>
    <property type="project" value="InterPro"/>
</dbReference>
<comment type="subcellular location">
    <subcellularLocation>
        <location evidence="6">Cell membrane</location>
        <topology evidence="6">Multi-pass membrane protein</topology>
    </subcellularLocation>
    <subcellularLocation>
        <location evidence="1">Membrane</location>
        <topology evidence="1">Multi-pass membrane protein</topology>
    </subcellularLocation>
</comment>
<keyword evidence="6" id="KW-1003">Cell membrane</keyword>
<dbReference type="InterPro" id="IPR047817">
    <property type="entry name" value="ABC2_TM_bact-type"/>
</dbReference>
<evidence type="ECO:0000256" key="2">
    <source>
        <dbReference type="ARBA" id="ARBA00022692"/>
    </source>
</evidence>
<comment type="similarity">
    <text evidence="6">Belongs to the ABC-2 integral membrane protein family.</text>
</comment>
<dbReference type="AlphaFoldDB" id="A0A9W6QW36"/>
<keyword evidence="9" id="KW-1185">Reference proteome</keyword>
<feature type="transmembrane region" description="Helical" evidence="6">
    <location>
        <begin position="24"/>
        <end position="48"/>
    </location>
</feature>
<evidence type="ECO:0000313" key="8">
    <source>
        <dbReference type="EMBL" id="GLY63478.1"/>
    </source>
</evidence>
<dbReference type="PANTHER" id="PTHR43229">
    <property type="entry name" value="NODULATION PROTEIN J"/>
    <property type="match status" value="1"/>
</dbReference>
<gene>
    <name evidence="8" type="ORF">Atai01_00970</name>
</gene>
<evidence type="ECO:0000256" key="4">
    <source>
        <dbReference type="ARBA" id="ARBA00023136"/>
    </source>
</evidence>